<sequence length="210" mass="23709">MSGNSFSLGIRHVFIHKYSSLLSAYGIALAKVVNEAQEPANIVFSKDTMPVIAERFSFLSQKAASELQDQGFAEVHCDYFLHMRFARTDCAIMITADYDPKSVNSLTNFVEAFNITYKREFGFILKDRDIIIDDFRVRAVASSGLEHKESIAAADDPEHPKTVETTKTFFKSLLRMEIRAEVPMGQGDGVCSNMFTIQSICNRIPVLWYK</sequence>
<dbReference type="GO" id="GO:0017168">
    <property type="term" value="F:5-oxoprolinase (ATP-hydrolyzing) activity"/>
    <property type="evidence" value="ECO:0007669"/>
    <property type="project" value="TreeGrafter"/>
</dbReference>
<dbReference type="InterPro" id="IPR045079">
    <property type="entry name" value="Oxoprolinase-like"/>
</dbReference>
<evidence type="ECO:0000313" key="2">
    <source>
        <dbReference type="Proteomes" id="UP000271889"/>
    </source>
</evidence>
<dbReference type="GO" id="GO:0006749">
    <property type="term" value="P:glutathione metabolic process"/>
    <property type="evidence" value="ECO:0007669"/>
    <property type="project" value="TreeGrafter"/>
</dbReference>
<proteinExistence type="predicted"/>
<keyword evidence="2" id="KW-1185">Reference proteome</keyword>
<reference evidence="1 2" key="1">
    <citation type="submission" date="2018-11" db="EMBL/GenBank/DDBJ databases">
        <authorList>
            <consortium name="Pathogen Informatics"/>
        </authorList>
    </citation>
    <scope>NUCLEOTIDE SEQUENCE [LARGE SCALE GENOMIC DNA]</scope>
</reference>
<protein>
    <submittedName>
        <fullName evidence="1">Uncharacterized protein</fullName>
    </submittedName>
</protein>
<organism evidence="1 2">
    <name type="scientific">Cylicostephanus goldi</name>
    <name type="common">Nematode worm</name>
    <dbReference type="NCBI Taxonomy" id="71465"/>
    <lineage>
        <taxon>Eukaryota</taxon>
        <taxon>Metazoa</taxon>
        <taxon>Ecdysozoa</taxon>
        <taxon>Nematoda</taxon>
        <taxon>Chromadorea</taxon>
        <taxon>Rhabditida</taxon>
        <taxon>Rhabditina</taxon>
        <taxon>Rhabditomorpha</taxon>
        <taxon>Strongyloidea</taxon>
        <taxon>Strongylidae</taxon>
        <taxon>Cylicostephanus</taxon>
    </lineage>
</organism>
<dbReference type="PANTHER" id="PTHR11365:SF2">
    <property type="entry name" value="5-OXOPROLINASE"/>
    <property type="match status" value="1"/>
</dbReference>
<dbReference type="AlphaFoldDB" id="A0A3P6SDP7"/>
<evidence type="ECO:0000313" key="1">
    <source>
        <dbReference type="EMBL" id="VDK65205.1"/>
    </source>
</evidence>
<gene>
    <name evidence="1" type="ORF">CGOC_LOCUS5991</name>
</gene>
<name>A0A3P6SDP7_CYLGO</name>
<dbReference type="OrthoDB" id="3643at2759"/>
<accession>A0A3P6SDP7</accession>
<dbReference type="PANTHER" id="PTHR11365">
    <property type="entry name" value="5-OXOPROLINASE RELATED"/>
    <property type="match status" value="1"/>
</dbReference>
<feature type="non-terminal residue" evidence="1">
    <location>
        <position position="210"/>
    </location>
</feature>
<dbReference type="Proteomes" id="UP000271889">
    <property type="component" value="Unassembled WGS sequence"/>
</dbReference>
<dbReference type="EMBL" id="UYRV01018842">
    <property type="protein sequence ID" value="VDK65205.1"/>
    <property type="molecule type" value="Genomic_DNA"/>
</dbReference>
<dbReference type="GO" id="GO:0005829">
    <property type="term" value="C:cytosol"/>
    <property type="evidence" value="ECO:0007669"/>
    <property type="project" value="TreeGrafter"/>
</dbReference>